<feature type="domain" description="DJ-1/PfpI" evidence="2">
    <location>
        <begin position="69"/>
        <end position="227"/>
    </location>
</feature>
<gene>
    <name evidence="3" type="ORF">D5R55_18555</name>
</gene>
<dbReference type="InterPro" id="IPR052158">
    <property type="entry name" value="INH-QAR"/>
</dbReference>
<evidence type="ECO:0000259" key="2">
    <source>
        <dbReference type="Pfam" id="PF01965"/>
    </source>
</evidence>
<dbReference type="SUPFAM" id="SSF52317">
    <property type="entry name" value="Class I glutamine amidotransferase-like"/>
    <property type="match status" value="1"/>
</dbReference>
<dbReference type="InterPro" id="IPR029062">
    <property type="entry name" value="Class_I_gatase-like"/>
</dbReference>
<dbReference type="Proteomes" id="UP000277191">
    <property type="component" value="Chromosome 2"/>
</dbReference>
<reference evidence="3 4" key="1">
    <citation type="submission" date="2018-12" db="EMBL/GenBank/DDBJ databases">
        <title>Cadmium resistance mechanism in endophytic bacteria Burkholderia cenocepacia YG-3.</title>
        <authorList>
            <person name="Zhang X."/>
            <person name="Wang X."/>
            <person name="Zhu Y."/>
        </authorList>
    </citation>
    <scope>NUCLEOTIDE SEQUENCE [LARGE SCALE GENOMIC DNA]</scope>
    <source>
        <strain evidence="3 4">YG-3</strain>
    </source>
</reference>
<dbReference type="Pfam" id="PF01965">
    <property type="entry name" value="DJ-1_PfpI"/>
    <property type="match status" value="1"/>
</dbReference>
<evidence type="ECO:0000313" key="4">
    <source>
        <dbReference type="Proteomes" id="UP000277191"/>
    </source>
</evidence>
<protein>
    <submittedName>
        <fullName evidence="3">Transcriptional regulator</fullName>
    </submittedName>
</protein>
<dbReference type="PANTHER" id="PTHR43130:SF2">
    <property type="entry name" value="DJ-1_PFPI DOMAIN-CONTAINING PROTEIN"/>
    <property type="match status" value="1"/>
</dbReference>
<organism evidence="3 4">
    <name type="scientific">Burkholderia cenocepacia</name>
    <dbReference type="NCBI Taxonomy" id="95486"/>
    <lineage>
        <taxon>Bacteria</taxon>
        <taxon>Pseudomonadati</taxon>
        <taxon>Pseudomonadota</taxon>
        <taxon>Betaproteobacteria</taxon>
        <taxon>Burkholderiales</taxon>
        <taxon>Burkholderiaceae</taxon>
        <taxon>Burkholderia</taxon>
        <taxon>Burkholderia cepacia complex</taxon>
    </lineage>
</organism>
<dbReference type="GO" id="GO:0006355">
    <property type="term" value="P:regulation of DNA-templated transcription"/>
    <property type="evidence" value="ECO:0007669"/>
    <property type="project" value="TreeGrafter"/>
</dbReference>
<dbReference type="RefSeq" id="WP_126364595.1">
    <property type="nucleotide sequence ID" value="NZ_CP034546.1"/>
</dbReference>
<name>A0A3Q9F9C7_9BURK</name>
<evidence type="ECO:0000313" key="3">
    <source>
        <dbReference type="EMBL" id="AZQ53002.1"/>
    </source>
</evidence>
<dbReference type="AlphaFoldDB" id="A0A3Q9F9C7"/>
<accession>A0A3Q9F9C7</accession>
<dbReference type="PANTHER" id="PTHR43130">
    <property type="entry name" value="ARAC-FAMILY TRANSCRIPTIONAL REGULATOR"/>
    <property type="match status" value="1"/>
</dbReference>
<proteinExistence type="predicted"/>
<feature type="chain" id="PRO_5018717538" evidence="1">
    <location>
        <begin position="27"/>
        <end position="380"/>
    </location>
</feature>
<dbReference type="InterPro" id="IPR002818">
    <property type="entry name" value="DJ-1/PfpI"/>
</dbReference>
<feature type="signal peptide" evidence="1">
    <location>
        <begin position="1"/>
        <end position="26"/>
    </location>
</feature>
<evidence type="ECO:0000256" key="1">
    <source>
        <dbReference type="SAM" id="SignalP"/>
    </source>
</evidence>
<sequence>MRKVMLYWMMLLLAPFASGIANLAHAGPASEASAPAAAAPAAARADRLPAYQPRFGRTRPIVAVVGENYYTELTDYVVPYGIVAESGAADLVALATKPGPIRMFPAPMNVIPDETTAQFDQRVPEGADYVIVPAVHRDSDPALLAWVAEQAKKGATIIGVCDGVWVVARAGLLEGRRATGHWYSMNDLRKKFADTRWVEGKRYVADGKVVTTTGVTATIPVSLALVEALAGRERALQVAERLGRPAWSSEIASDRFNLGLPAMATIATNYVSFWSHEDFGIPIAPGVDEIALVLEADAYSTTFRSTAYTVAANREPVRTRRGLTIVPDRVAGVDAPARMLSAPITRYPLHALDASLNAISSEFGKRTAAWVALQMQYPGY</sequence>
<dbReference type="EMBL" id="CP034546">
    <property type="protein sequence ID" value="AZQ53002.1"/>
    <property type="molecule type" value="Genomic_DNA"/>
</dbReference>
<keyword evidence="1" id="KW-0732">Signal</keyword>
<dbReference type="Gene3D" id="3.40.50.880">
    <property type="match status" value="1"/>
</dbReference>